<evidence type="ECO:0000256" key="1">
    <source>
        <dbReference type="ARBA" id="ARBA00007884"/>
    </source>
</evidence>
<evidence type="ECO:0000259" key="3">
    <source>
        <dbReference type="Pfam" id="PF08547"/>
    </source>
</evidence>
<gene>
    <name evidence="4" type="ORF">PQO03_14215</name>
</gene>
<dbReference type="PANTHER" id="PTHR13194">
    <property type="entry name" value="COMPLEX I INTERMEDIATE-ASSOCIATED PROTEIN 30"/>
    <property type="match status" value="1"/>
</dbReference>
<keyword evidence="5" id="KW-1185">Reference proteome</keyword>
<feature type="signal peptide" evidence="2">
    <location>
        <begin position="1"/>
        <end position="20"/>
    </location>
</feature>
<dbReference type="PANTHER" id="PTHR13194:SF19">
    <property type="entry name" value="NAD(P)-BINDING ROSSMANN-FOLD SUPERFAMILY PROTEIN"/>
    <property type="match status" value="1"/>
</dbReference>
<dbReference type="InterPro" id="IPR013857">
    <property type="entry name" value="NADH-UbQ_OxRdtase-assoc_prot30"/>
</dbReference>
<dbReference type="Proteomes" id="UP001214250">
    <property type="component" value="Chromosome 2"/>
</dbReference>
<dbReference type="EMBL" id="CP117812">
    <property type="protein sequence ID" value="WDE98989.1"/>
    <property type="molecule type" value="Genomic_DNA"/>
</dbReference>
<name>A0ABY7VYY2_9BACT</name>
<proteinExistence type="inferred from homology"/>
<keyword evidence="2" id="KW-0732">Signal</keyword>
<protein>
    <submittedName>
        <fullName evidence="4">CIA30 family protein</fullName>
    </submittedName>
</protein>
<sequence length="187" mass="20666">MKNLINIFSLLILGSLSTMATDKKEAQILIDFSTVKIADWSAVNDGVMGGISSGSFSTKDNKGIFSGSLSLENNGGFASIRHQLKTNPMKTSSHIHLRIKGDGRTYQFRVRASNKFDGISYKYDFATVANQWLDISIPIADMKSTFRGRHMPSYTAPKAQDIQQISFLLADKKPGSFKLLIESISHL</sequence>
<comment type="similarity">
    <text evidence="1">Belongs to the CIA30 family.</text>
</comment>
<feature type="domain" description="NADH:ubiquinone oxidoreductase intermediate-associated protein 30" evidence="3">
    <location>
        <begin position="32"/>
        <end position="181"/>
    </location>
</feature>
<evidence type="ECO:0000313" key="5">
    <source>
        <dbReference type="Proteomes" id="UP001214250"/>
    </source>
</evidence>
<dbReference type="RefSeq" id="WP_274153852.1">
    <property type="nucleotide sequence ID" value="NZ_CP117812.1"/>
</dbReference>
<accession>A0ABY7VYY2</accession>
<feature type="chain" id="PRO_5045387115" evidence="2">
    <location>
        <begin position="21"/>
        <end position="187"/>
    </location>
</feature>
<evidence type="ECO:0000256" key="2">
    <source>
        <dbReference type="SAM" id="SignalP"/>
    </source>
</evidence>
<dbReference type="SUPFAM" id="SSF49785">
    <property type="entry name" value="Galactose-binding domain-like"/>
    <property type="match status" value="1"/>
</dbReference>
<evidence type="ECO:0000313" key="4">
    <source>
        <dbReference type="EMBL" id="WDE98989.1"/>
    </source>
</evidence>
<reference evidence="4 5" key="1">
    <citation type="submission" date="2023-02" db="EMBL/GenBank/DDBJ databases">
        <title>Genome sequence of Lentisphaera profundi SAORIC-696.</title>
        <authorList>
            <person name="Kim e."/>
            <person name="Cho J.-C."/>
            <person name="Choi A."/>
            <person name="Kang I."/>
        </authorList>
    </citation>
    <scope>NUCLEOTIDE SEQUENCE [LARGE SCALE GENOMIC DNA]</scope>
    <source>
        <strain evidence="4 5">SAORIC-696</strain>
    </source>
</reference>
<dbReference type="InterPro" id="IPR039131">
    <property type="entry name" value="NDUFAF1"/>
</dbReference>
<dbReference type="Pfam" id="PF08547">
    <property type="entry name" value="CIA30"/>
    <property type="match status" value="1"/>
</dbReference>
<organism evidence="4 5">
    <name type="scientific">Lentisphaera profundi</name>
    <dbReference type="NCBI Taxonomy" id="1658616"/>
    <lineage>
        <taxon>Bacteria</taxon>
        <taxon>Pseudomonadati</taxon>
        <taxon>Lentisphaerota</taxon>
        <taxon>Lentisphaeria</taxon>
        <taxon>Lentisphaerales</taxon>
        <taxon>Lentisphaeraceae</taxon>
        <taxon>Lentisphaera</taxon>
    </lineage>
</organism>
<dbReference type="InterPro" id="IPR008979">
    <property type="entry name" value="Galactose-bd-like_sf"/>
</dbReference>